<proteinExistence type="inferred from homology"/>
<dbReference type="Pfam" id="PF01145">
    <property type="entry name" value="Band_7"/>
    <property type="match status" value="1"/>
</dbReference>
<organism evidence="3">
    <name type="scientific">Moumouvirus sp. 'Monve'</name>
    <dbReference type="NCBI Taxonomy" id="1128131"/>
    <lineage>
        <taxon>Viruses</taxon>
        <taxon>Varidnaviria</taxon>
        <taxon>Bamfordvirae</taxon>
        <taxon>Nucleocytoviricota</taxon>
        <taxon>Megaviricetes</taxon>
        <taxon>Imitervirales</taxon>
        <taxon>Mimiviridae</taxon>
        <taxon>Megamimivirinae</taxon>
        <taxon>Moumouvirus</taxon>
    </lineage>
</organism>
<dbReference type="SMART" id="SM00244">
    <property type="entry name" value="PHB"/>
    <property type="match status" value="1"/>
</dbReference>
<dbReference type="InterPro" id="IPR043202">
    <property type="entry name" value="Band-7_stomatin-like"/>
</dbReference>
<dbReference type="InterPro" id="IPR036013">
    <property type="entry name" value="Band_7/SPFH_dom_sf"/>
</dbReference>
<dbReference type="SUPFAM" id="SSF117892">
    <property type="entry name" value="Band 7/SPFH domain"/>
    <property type="match status" value="1"/>
</dbReference>
<dbReference type="PRINTS" id="PR00721">
    <property type="entry name" value="STOMATIN"/>
</dbReference>
<gene>
    <name evidence="3" type="ORF">mv_L297</name>
</gene>
<feature type="domain" description="Band 7" evidence="2">
    <location>
        <begin position="49"/>
        <end position="206"/>
    </location>
</feature>
<dbReference type="FunFam" id="3.30.479.30:FF:000004">
    <property type="entry name" value="Putative membrane protease family, stomatin"/>
    <property type="match status" value="1"/>
</dbReference>
<reference evidence="3" key="1">
    <citation type="submission" date="2011-10" db="EMBL/GenBank/DDBJ databases">
        <title>Provirophages and transpovirons: unique mobilome of giant viruses.</title>
        <authorList>
            <person name="Desnues C."/>
            <person name="LaScola B."/>
            <person name="Yutin N."/>
            <person name="Fournous G."/>
            <person name="Koonin E."/>
            <person name="Raoult D."/>
        </authorList>
    </citation>
    <scope>NUCLEOTIDE SEQUENCE</scope>
    <source>
        <strain evidence="3">Mv13-mv</strain>
    </source>
</reference>
<dbReference type="InterPro" id="IPR001107">
    <property type="entry name" value="Band_7"/>
</dbReference>
<evidence type="ECO:0000259" key="2">
    <source>
        <dbReference type="SMART" id="SM00244"/>
    </source>
</evidence>
<dbReference type="InterPro" id="IPR001972">
    <property type="entry name" value="Stomatin_HflK_fam"/>
</dbReference>
<name>H2EDM9_9VIRU</name>
<dbReference type="GO" id="GO:0098552">
    <property type="term" value="C:side of membrane"/>
    <property type="evidence" value="ECO:0007669"/>
    <property type="project" value="UniProtKB-ARBA"/>
</dbReference>
<comment type="similarity">
    <text evidence="1">Belongs to the band 7/mec-2 family.</text>
</comment>
<dbReference type="PANTHER" id="PTHR10264">
    <property type="entry name" value="BAND 7 PROTEIN-RELATED"/>
    <property type="match status" value="1"/>
</dbReference>
<dbReference type="Gene3D" id="6.10.250.2090">
    <property type="match status" value="1"/>
</dbReference>
<dbReference type="EMBL" id="JN885997">
    <property type="protein sequence ID" value="AEX62502.1"/>
    <property type="molecule type" value="Genomic_DNA"/>
</dbReference>
<accession>H2EDM9</accession>
<evidence type="ECO:0000313" key="3">
    <source>
        <dbReference type="EMBL" id="AEX62502.1"/>
    </source>
</evidence>
<protein>
    <recommendedName>
        <fullName evidence="2">Band 7 domain-containing protein</fullName>
    </recommendedName>
</protein>
<dbReference type="GO" id="GO:0005886">
    <property type="term" value="C:plasma membrane"/>
    <property type="evidence" value="ECO:0007669"/>
    <property type="project" value="InterPro"/>
</dbReference>
<evidence type="ECO:0000256" key="1">
    <source>
        <dbReference type="ARBA" id="ARBA00008164"/>
    </source>
</evidence>
<sequence>MMKINDNEYYEHIQNFDNYDEPVFARVLRTIGCIVGYSCIPFYCIGCCYPYKSVDKGSKGVVQEFGRFKRETKDGLHYVNPLTESISIIDTRIKLIDLQRQNVMTSDKLSICIDSVVYYRVTDVQNSLFKIEDVVHSIIELSYATLRNVVGSCTLDQCLNERENLAKSIKSTVEEHTKNWGIEIISIQIKDIVVPKDIILSLSSTVTAEREAEAKIITAHGNVKSAELMRKAADILDTRSAMQIRSLEVIDKLVTSPNTKVILLPNDLDLRSNITTNELFSK</sequence>
<dbReference type="PANTHER" id="PTHR10264:SF19">
    <property type="entry name" value="AT06885P-RELATED"/>
    <property type="match status" value="1"/>
</dbReference>
<dbReference type="Gene3D" id="3.30.479.30">
    <property type="entry name" value="Band 7 domain"/>
    <property type="match status" value="1"/>
</dbReference>